<dbReference type="OrthoDB" id="129419at2"/>
<proteinExistence type="predicted"/>
<organism evidence="4 5">
    <name type="scientific">Chloracidobacterium thermophilum (strain B)</name>
    <dbReference type="NCBI Taxonomy" id="981222"/>
    <lineage>
        <taxon>Bacteria</taxon>
        <taxon>Pseudomonadati</taxon>
        <taxon>Acidobacteriota</taxon>
        <taxon>Terriglobia</taxon>
        <taxon>Terriglobales</taxon>
        <taxon>Acidobacteriaceae</taxon>
        <taxon>Chloracidobacterium</taxon>
    </lineage>
</organism>
<dbReference type="KEGG" id="ctm:Cabther_B0198"/>
<dbReference type="STRING" id="981222.Cabther_B0198"/>
<dbReference type="Proteomes" id="UP000006791">
    <property type="component" value="Chromosome 2"/>
</dbReference>
<feature type="region of interest" description="Disordered" evidence="1">
    <location>
        <begin position="126"/>
        <end position="188"/>
    </location>
</feature>
<reference evidence="4 5" key="1">
    <citation type="journal article" date="2012" name="Environ. Microbiol.">
        <title>Complete genome of Candidatus Chloracidobacterium thermophilum, a chlorophyll-based photoheterotroph belonging to the phylum Acidobacteria.</title>
        <authorList>
            <person name="Garcia Costas A.M."/>
            <person name="Liu Z."/>
            <person name="Tomsho L.P."/>
            <person name="Schuster S.C."/>
            <person name="Ward D.M."/>
            <person name="Bryant D.A."/>
        </authorList>
    </citation>
    <scope>NUCLEOTIDE SEQUENCE [LARGE SCALE GENOMIC DNA]</scope>
    <source>
        <strain evidence="4 5">B</strain>
    </source>
</reference>
<sequence length="282" mass="31092">MDCERCLKQLDAYLDGELDAPDASLLAAHLRQCPSCQAEYRAREWENRLYRDVAAGASLPEGLWPRIAAGMAAVDEREQRRSSGGRTDWFRPEWSGWWRLGPALGCLLALAIGLWLWLRPSATSEPLLAQEPTPPSRSDTGGLPRISPPASPSPSVSETLAPADTVIIEPPRRRTGMASPPPIRERPPSEAEQVLAQAEQTYLVVIEGLQSQARLRRMRLDPATRTAMDRTLAGLDAQIAQTREVVRQSPTDPAALHFLVTAYRRKAEVLSEIIVMTEGEGS</sequence>
<protein>
    <recommendedName>
        <fullName evidence="3">Putative zinc-finger domain-containing protein</fullName>
    </recommendedName>
</protein>
<dbReference type="InterPro" id="IPR041916">
    <property type="entry name" value="Anti_sigma_zinc_sf"/>
</dbReference>
<gene>
    <name evidence="4" type="ordered locus">Cabther_B0198</name>
</gene>
<name>G2LK34_CHLTF</name>
<dbReference type="EMBL" id="CP002515">
    <property type="protein sequence ID" value="AEP13201.1"/>
    <property type="molecule type" value="Genomic_DNA"/>
</dbReference>
<dbReference type="AlphaFoldDB" id="G2LK34"/>
<feature type="domain" description="Putative zinc-finger" evidence="3">
    <location>
        <begin position="3"/>
        <end position="37"/>
    </location>
</feature>
<dbReference type="InterPro" id="IPR027383">
    <property type="entry name" value="Znf_put"/>
</dbReference>
<dbReference type="RefSeq" id="WP_014100939.1">
    <property type="nucleotide sequence ID" value="NC_016025.1"/>
</dbReference>
<keyword evidence="2" id="KW-1133">Transmembrane helix</keyword>
<accession>G2LK34</accession>
<evidence type="ECO:0000256" key="2">
    <source>
        <dbReference type="SAM" id="Phobius"/>
    </source>
</evidence>
<keyword evidence="2" id="KW-0812">Transmembrane</keyword>
<dbReference type="Gene3D" id="1.10.10.1320">
    <property type="entry name" value="Anti-sigma factor, zinc-finger domain"/>
    <property type="match status" value="1"/>
</dbReference>
<keyword evidence="2" id="KW-0472">Membrane</keyword>
<evidence type="ECO:0000313" key="5">
    <source>
        <dbReference type="Proteomes" id="UP000006791"/>
    </source>
</evidence>
<evidence type="ECO:0000313" key="4">
    <source>
        <dbReference type="EMBL" id="AEP13201.1"/>
    </source>
</evidence>
<dbReference type="Pfam" id="PF13490">
    <property type="entry name" value="zf-HC2"/>
    <property type="match status" value="1"/>
</dbReference>
<dbReference type="HOGENOM" id="CLU_985883_0_0_0"/>
<evidence type="ECO:0000259" key="3">
    <source>
        <dbReference type="Pfam" id="PF13490"/>
    </source>
</evidence>
<feature type="transmembrane region" description="Helical" evidence="2">
    <location>
        <begin position="96"/>
        <end position="118"/>
    </location>
</feature>
<keyword evidence="5" id="KW-1185">Reference proteome</keyword>
<evidence type="ECO:0000256" key="1">
    <source>
        <dbReference type="SAM" id="MobiDB-lite"/>
    </source>
</evidence>